<dbReference type="GO" id="GO:2000765">
    <property type="term" value="P:regulation of cytoplasmic translation"/>
    <property type="evidence" value="ECO:0007669"/>
    <property type="project" value="EnsemblFungi"/>
</dbReference>
<protein>
    <recommendedName>
        <fullName evidence="10">Aminopeptidase</fullName>
        <ecNumber evidence="10">3.4.11.-</ecNumber>
    </recommendedName>
</protein>
<feature type="domain" description="ERAP1-like C-terminal" evidence="12">
    <location>
        <begin position="544"/>
        <end position="831"/>
    </location>
</feature>
<keyword evidence="4 10" id="KW-0378">Hydrolase</keyword>
<dbReference type="GO" id="GO:0016020">
    <property type="term" value="C:membrane"/>
    <property type="evidence" value="ECO:0007669"/>
    <property type="project" value="TreeGrafter"/>
</dbReference>
<evidence type="ECO:0000256" key="6">
    <source>
        <dbReference type="ARBA" id="ARBA00023049"/>
    </source>
</evidence>
<dbReference type="OMA" id="DMAMENF"/>
<dbReference type="Pfam" id="PF01433">
    <property type="entry name" value="Peptidase_M1"/>
    <property type="match status" value="1"/>
</dbReference>
<dbReference type="InterPro" id="IPR045357">
    <property type="entry name" value="Aminopeptidase_N-like_N"/>
</dbReference>
<keyword evidence="10" id="KW-0031">Aminopeptidase</keyword>
<dbReference type="CDD" id="cd09601">
    <property type="entry name" value="M1_APN-Q_like"/>
    <property type="match status" value="1"/>
</dbReference>
<comment type="similarity">
    <text evidence="1 10">Belongs to the peptidase M1 family.</text>
</comment>
<dbReference type="Proteomes" id="UP000000267">
    <property type="component" value="Unassembled WGS sequence"/>
</dbReference>
<keyword evidence="3 8" id="KW-0479">Metal-binding</keyword>
<dbReference type="GO" id="GO:0005854">
    <property type="term" value="C:nascent polypeptide-associated complex"/>
    <property type="evidence" value="ECO:0007669"/>
    <property type="project" value="EnsemblFungi"/>
</dbReference>
<dbReference type="STRING" id="436907.A7TEE9"/>
<feature type="domain" description="Aminopeptidase N-like N-terminal" evidence="13">
    <location>
        <begin position="18"/>
        <end position="206"/>
    </location>
</feature>
<feature type="binding site" evidence="8">
    <location>
        <position position="341"/>
    </location>
    <ligand>
        <name>Zn(2+)</name>
        <dbReference type="ChEBI" id="CHEBI:29105"/>
        <note>catalytic</note>
    </ligand>
</feature>
<dbReference type="GO" id="GO:0042254">
    <property type="term" value="P:ribosome biogenesis"/>
    <property type="evidence" value="ECO:0007669"/>
    <property type="project" value="EnsemblFungi"/>
</dbReference>
<dbReference type="InParanoid" id="A7TEE9"/>
<dbReference type="Pfam" id="PF17900">
    <property type="entry name" value="Peptidase_M1_N"/>
    <property type="match status" value="1"/>
</dbReference>
<evidence type="ECO:0000256" key="3">
    <source>
        <dbReference type="ARBA" id="ARBA00022723"/>
    </source>
</evidence>
<dbReference type="InterPro" id="IPR024571">
    <property type="entry name" value="ERAP1-like_C_dom"/>
</dbReference>
<evidence type="ECO:0000256" key="4">
    <source>
        <dbReference type="ARBA" id="ARBA00022801"/>
    </source>
</evidence>
<dbReference type="HOGENOM" id="CLU_003705_3_0_1"/>
<reference evidence="14 15" key="1">
    <citation type="journal article" date="2007" name="Proc. Natl. Acad. Sci. U.S.A.">
        <title>Independent sorting-out of thousands of duplicated gene pairs in two yeast species descended from a whole-genome duplication.</title>
        <authorList>
            <person name="Scannell D.R."/>
            <person name="Frank A.C."/>
            <person name="Conant G.C."/>
            <person name="Byrne K.P."/>
            <person name="Woolfit M."/>
            <person name="Wolfe K.H."/>
        </authorList>
    </citation>
    <scope>NUCLEOTIDE SEQUENCE [LARGE SCALE GENOMIC DNA]</scope>
    <source>
        <strain evidence="15">ATCC 22028 / DSM 70294 / BCRC 21397 / CBS 2163 / NBRC 10782 / NRRL Y-8283 / UCD 57-17</strain>
    </source>
</reference>
<feature type="active site" description="Proton acceptor" evidence="7">
    <location>
        <position position="319"/>
    </location>
</feature>
<dbReference type="GO" id="GO:0070006">
    <property type="term" value="F:metalloaminopeptidase activity"/>
    <property type="evidence" value="ECO:0007669"/>
    <property type="project" value="TreeGrafter"/>
</dbReference>
<evidence type="ECO:0000256" key="1">
    <source>
        <dbReference type="ARBA" id="ARBA00010136"/>
    </source>
</evidence>
<dbReference type="InterPro" id="IPR050344">
    <property type="entry name" value="Peptidase_M1_aminopeptidases"/>
</dbReference>
<dbReference type="Gene3D" id="2.60.40.1910">
    <property type="match status" value="1"/>
</dbReference>
<comment type="cofactor">
    <cofactor evidence="8 10">
        <name>Zn(2+)</name>
        <dbReference type="ChEBI" id="CHEBI:29105"/>
    </cofactor>
    <text evidence="8 10">Binds 1 zinc ion per subunit.</text>
</comment>
<dbReference type="Pfam" id="PF11838">
    <property type="entry name" value="ERAP1_C"/>
    <property type="match status" value="1"/>
</dbReference>
<dbReference type="InterPro" id="IPR014782">
    <property type="entry name" value="Peptidase_M1_dom"/>
</dbReference>
<evidence type="ECO:0000313" key="15">
    <source>
        <dbReference type="Proteomes" id="UP000000267"/>
    </source>
</evidence>
<dbReference type="GO" id="GO:0042277">
    <property type="term" value="F:peptide binding"/>
    <property type="evidence" value="ECO:0007669"/>
    <property type="project" value="TreeGrafter"/>
</dbReference>
<keyword evidence="6 10" id="KW-0482">Metalloprotease</keyword>
<sequence>MPETNTVELLSLGSPIIPINYKLDLEIDPAKANFKGECVVTFNSRENLFNSFKLHAKDLVIASATIGDYQLKVKYEKEQEIAIFSHDTPIDVSNHNEILIKYVGKINGIKTHQDKTVGVFKTNFMDDKTGSSDNVVVATHCQPCFARYIFPCIDEPSNKSSFKLTLRTLKKLQVIGNTKIESIANDSLTDFQVVSFTKTVLMTTSLFGFVIGDLDFIKTEVKMPISGTDLPIAVYAPNNVELATFTLNTIQKYLPLLESYFNKCYPLDKLDFALLPFLNDMAMENFGLVTILQDHLLLPPKALGNKFIRQQSQQLIVHELVHQWMGNYITFDSWEHLWFNESFATWLACHLIDQEGDTENYWSSFEYLKQLETTMESDIDVKAAKSISGSAKKITTVNQTSDAFDAYTYTKGITILRMIQKTVGDEILKESLQKIIGDEERFHAVSCKPIDIWTEISKMNKSENIVNFFSSWTRLQGFPLITVTTDQNSNTKLTQHRFVIKGETDDEDIPYHVPLFILKRDGTIDNSNVLMTDRSIELKEAISLINSGHQGYYRVSYESDEHYVEIRRLIEEDKLEVVEVYKIMEDLCYVMNNYGKEVHESGLLTLMDCIIDREDYWSAVSIGLQMLSQRKLTDNLKYKKMLDKLVSKMNWNSKPSELDEDKVSVMAQLMYMYRDDSKMYGIAEQYCKKLLQGPSNSIHNDMVGSVISVISTKMSMKQYKQIISLTSNNAGIMSHIYLGEPQSVVTQLIENIGYSRNYEIVKKILHYVNDHISTIAHIDKMLLGVCNNHGEIVKDKETDVPIHEMLWEWFTTQNDNWNNKWNKTKNEYLQSGITNVSVMVLQSVLPHSGSQVSQYVSERPNDTFLQNAYKIVSKSSI</sequence>
<evidence type="ECO:0000256" key="5">
    <source>
        <dbReference type="ARBA" id="ARBA00022833"/>
    </source>
</evidence>
<dbReference type="GO" id="GO:0006508">
    <property type="term" value="P:proteolysis"/>
    <property type="evidence" value="ECO:0007669"/>
    <property type="project" value="UniProtKB-KW"/>
</dbReference>
<name>A7TEE9_VANPO</name>
<evidence type="ECO:0000313" key="14">
    <source>
        <dbReference type="EMBL" id="EDO19471.1"/>
    </source>
</evidence>
<dbReference type="GO" id="GO:0043171">
    <property type="term" value="P:peptide catabolic process"/>
    <property type="evidence" value="ECO:0007669"/>
    <property type="project" value="TreeGrafter"/>
</dbReference>
<dbReference type="RefSeq" id="XP_001647329.1">
    <property type="nucleotide sequence ID" value="XM_001647279.1"/>
</dbReference>
<dbReference type="EMBL" id="DS480379">
    <property type="protein sequence ID" value="EDO19471.1"/>
    <property type="molecule type" value="Genomic_DNA"/>
</dbReference>
<dbReference type="AlphaFoldDB" id="A7TEE9"/>
<feature type="domain" description="Peptidase M1 membrane alanine aminopeptidase" evidence="11">
    <location>
        <begin position="245"/>
        <end position="472"/>
    </location>
</feature>
<dbReference type="InterPro" id="IPR001930">
    <property type="entry name" value="Peptidase_M1"/>
</dbReference>
<proteinExistence type="inferred from homology"/>
<dbReference type="SUPFAM" id="SSF55486">
    <property type="entry name" value="Metalloproteases ('zincins'), catalytic domain"/>
    <property type="match status" value="1"/>
</dbReference>
<dbReference type="PRINTS" id="PR00756">
    <property type="entry name" value="ALADIPTASE"/>
</dbReference>
<dbReference type="GO" id="GO:0008270">
    <property type="term" value="F:zinc ion binding"/>
    <property type="evidence" value="ECO:0007669"/>
    <property type="project" value="UniProtKB-UniRule"/>
</dbReference>
<dbReference type="SUPFAM" id="SSF63737">
    <property type="entry name" value="Leukotriene A4 hydrolase N-terminal domain"/>
    <property type="match status" value="1"/>
</dbReference>
<evidence type="ECO:0000256" key="8">
    <source>
        <dbReference type="PIRSR" id="PIRSR634016-3"/>
    </source>
</evidence>
<dbReference type="Gene3D" id="2.60.40.1730">
    <property type="entry name" value="tricorn interacting facor f3 domain"/>
    <property type="match status" value="1"/>
</dbReference>
<evidence type="ECO:0000256" key="9">
    <source>
        <dbReference type="PIRSR" id="PIRSR634016-4"/>
    </source>
</evidence>
<dbReference type="GeneID" id="5547826"/>
<evidence type="ECO:0000256" key="7">
    <source>
        <dbReference type="PIRSR" id="PIRSR634016-1"/>
    </source>
</evidence>
<dbReference type="eggNOG" id="KOG1046">
    <property type="taxonomic scope" value="Eukaryota"/>
</dbReference>
<dbReference type="PhylomeDB" id="A7TEE9"/>
<evidence type="ECO:0000259" key="13">
    <source>
        <dbReference type="Pfam" id="PF17900"/>
    </source>
</evidence>
<evidence type="ECO:0000256" key="2">
    <source>
        <dbReference type="ARBA" id="ARBA00022670"/>
    </source>
</evidence>
<feature type="binding site" evidence="8">
    <location>
        <position position="318"/>
    </location>
    <ligand>
        <name>Zn(2+)</name>
        <dbReference type="ChEBI" id="CHEBI:29105"/>
        <note>catalytic</note>
    </ligand>
</feature>
<dbReference type="MEROPS" id="M01.017"/>
<feature type="binding site" evidence="8">
    <location>
        <position position="322"/>
    </location>
    <ligand>
        <name>Zn(2+)</name>
        <dbReference type="ChEBI" id="CHEBI:29105"/>
        <note>catalytic</note>
    </ligand>
</feature>
<keyword evidence="2 10" id="KW-0645">Protease</keyword>
<evidence type="ECO:0000256" key="10">
    <source>
        <dbReference type="RuleBase" id="RU364040"/>
    </source>
</evidence>
<dbReference type="InterPro" id="IPR027268">
    <property type="entry name" value="Peptidase_M4/M1_CTD_sf"/>
</dbReference>
<dbReference type="InterPro" id="IPR042097">
    <property type="entry name" value="Aminopeptidase_N-like_N_sf"/>
</dbReference>
<dbReference type="PANTHER" id="PTHR11533">
    <property type="entry name" value="PROTEASE M1 ZINC METALLOPROTEASE"/>
    <property type="match status" value="1"/>
</dbReference>
<keyword evidence="15" id="KW-1185">Reference proteome</keyword>
<dbReference type="InterPro" id="IPR034016">
    <property type="entry name" value="M1_APN-typ"/>
</dbReference>
<dbReference type="OrthoDB" id="10031169at2759"/>
<gene>
    <name evidence="14" type="ORF">Kpol_1002p121</name>
</gene>
<dbReference type="Gene3D" id="1.10.390.10">
    <property type="entry name" value="Neutral Protease Domain 2"/>
    <property type="match status" value="1"/>
</dbReference>
<keyword evidence="5 8" id="KW-0862">Zinc</keyword>
<dbReference type="KEGG" id="vpo:Kpol_1002p121"/>
<dbReference type="PANTHER" id="PTHR11533:SF299">
    <property type="entry name" value="AMINOPEPTIDASE"/>
    <property type="match status" value="1"/>
</dbReference>
<feature type="site" description="Transition state stabilizer" evidence="9">
    <location>
        <position position="409"/>
    </location>
</feature>
<dbReference type="FunCoup" id="A7TEE9">
    <property type="interactions" value="113"/>
</dbReference>
<dbReference type="GO" id="GO:1990593">
    <property type="term" value="F:nascent polypeptide-associated complex binding"/>
    <property type="evidence" value="ECO:0007669"/>
    <property type="project" value="EnsemblFungi"/>
</dbReference>
<dbReference type="EC" id="3.4.11.-" evidence="10"/>
<evidence type="ECO:0000259" key="11">
    <source>
        <dbReference type="Pfam" id="PF01433"/>
    </source>
</evidence>
<accession>A7TEE9</accession>
<organism evidence="15">
    <name type="scientific">Vanderwaltozyma polyspora (strain ATCC 22028 / DSM 70294 / BCRC 21397 / CBS 2163 / NBRC 10782 / NRRL Y-8283 / UCD 57-17)</name>
    <name type="common">Kluyveromyces polysporus</name>
    <dbReference type="NCBI Taxonomy" id="436907"/>
    <lineage>
        <taxon>Eukaryota</taxon>
        <taxon>Fungi</taxon>
        <taxon>Dikarya</taxon>
        <taxon>Ascomycota</taxon>
        <taxon>Saccharomycotina</taxon>
        <taxon>Saccharomycetes</taxon>
        <taxon>Saccharomycetales</taxon>
        <taxon>Saccharomycetaceae</taxon>
        <taxon>Vanderwaltozyma</taxon>
    </lineage>
</organism>
<evidence type="ECO:0000259" key="12">
    <source>
        <dbReference type="Pfam" id="PF11838"/>
    </source>
</evidence>